<sequence>MTVDPEQQLLQAFVAHARSPADPAPLLQICEALVGVKRDEQMLPWAEKGLALAPHNRGFVHACARALRLLGQHAQAAQTWIDSAPLDWPPLFHEARLGRDLYLSGDTTRAIALLEQVVNAPADDHDPDKLRARKWLAEALLSTGDARGFAHWIWRNRSDSGNYRYSAVPMWDGQSDLRGERVLVTHQMGYGDQFMLFGSIAHWRAAGAEIMVTCDEPIHSVVEASLAGCRVVAARRPLDQRSPLDESTLPAVEAFAPTMQATLLHLPMLAAHVQPCPEPWFAAWIRAPQLARDQATNWAHTLRAQHPGKALIGVFWDCAQRHNRDMRSKERSWAGLRSLPLAALESLTTNAALERRVHFISLHHPVAEMMGGSPRGNIAHYAPGIMSFGDTAACIEQLDAVISVDSGVANLAVMIGKPTAVLVNPAGEWRWGAAGTRSPWMRDAYVLRQTTIGEWDDVVSRTAAWLMQSQAAAPADSIRIAND</sequence>
<protein>
    <submittedName>
        <fullName evidence="1">Glycosyltransferase family 9 protein</fullName>
    </submittedName>
</protein>
<dbReference type="Gene3D" id="1.25.40.10">
    <property type="entry name" value="Tetratricopeptide repeat domain"/>
    <property type="match status" value="1"/>
</dbReference>
<reference evidence="1" key="2">
    <citation type="submission" date="2020-04" db="EMBL/GenBank/DDBJ databases">
        <authorList>
            <person name="Alexandrino P."/>
            <person name="Mendonca T."/>
            <person name="Guaman L."/>
            <person name="Cherix J."/>
            <person name="Lozano-Sakalauskas G."/>
            <person name="Fujita A."/>
            <person name="Filho E.R."/>
            <person name="Long P."/>
            <person name="Padilla G."/>
            <person name="Taciro M.K."/>
            <person name="Gomez J.G."/>
            <person name="Silva L.F."/>
            <person name="Torres M."/>
        </authorList>
    </citation>
    <scope>NUCLEOTIDE SEQUENCE</scope>
    <source>
        <strain evidence="1">LMG 19450</strain>
    </source>
</reference>
<dbReference type="OrthoDB" id="8985277at2"/>
<keyword evidence="2" id="KW-1185">Reference proteome</keyword>
<accession>A0A8T6ZH43</accession>
<dbReference type="EMBL" id="JTDB02000007">
    <property type="protein sequence ID" value="NLP63985.1"/>
    <property type="molecule type" value="Genomic_DNA"/>
</dbReference>
<evidence type="ECO:0000313" key="2">
    <source>
        <dbReference type="Proteomes" id="UP000030460"/>
    </source>
</evidence>
<dbReference type="RefSeq" id="WP_052148025.1">
    <property type="nucleotide sequence ID" value="NZ_CADFGF010000009.1"/>
</dbReference>
<reference evidence="1" key="1">
    <citation type="journal article" date="2015" name="Genome Announc.">
        <title>Draft Genome Sequence of the Polyhydroxyalkanoate-Producing Bacterium Burkholderia sacchari LMG 19450 Isolated from Brazilian Sugarcane Plantation Soil.</title>
        <authorList>
            <person name="Alexandrino P.M."/>
            <person name="Mendonca T.T."/>
            <person name="Guaman Bautista L.P."/>
            <person name="Cherix J."/>
            <person name="Lozano-Sakalauskas G.C."/>
            <person name="Fujita A."/>
            <person name="Ramos Filho E."/>
            <person name="Long P."/>
            <person name="Padilla G."/>
            <person name="Taciro M.K."/>
            <person name="Gomez J.G."/>
            <person name="Silva L.F."/>
        </authorList>
    </citation>
    <scope>NUCLEOTIDE SEQUENCE</scope>
    <source>
        <strain evidence="1">LMG 19450</strain>
    </source>
</reference>
<comment type="caution">
    <text evidence="1">The sequence shown here is derived from an EMBL/GenBank/DDBJ whole genome shotgun (WGS) entry which is preliminary data.</text>
</comment>
<name>A0A8T6ZH43_9BURK</name>
<evidence type="ECO:0000313" key="1">
    <source>
        <dbReference type="EMBL" id="NLP63985.1"/>
    </source>
</evidence>
<dbReference type="SUPFAM" id="SSF53756">
    <property type="entry name" value="UDP-Glycosyltransferase/glycogen phosphorylase"/>
    <property type="match status" value="1"/>
</dbReference>
<dbReference type="InterPro" id="IPR011990">
    <property type="entry name" value="TPR-like_helical_dom_sf"/>
</dbReference>
<dbReference type="SUPFAM" id="SSF48452">
    <property type="entry name" value="TPR-like"/>
    <property type="match status" value="1"/>
</dbReference>
<proteinExistence type="predicted"/>
<organism evidence="1 2">
    <name type="scientific">Paraburkholderia sacchari</name>
    <dbReference type="NCBI Taxonomy" id="159450"/>
    <lineage>
        <taxon>Bacteria</taxon>
        <taxon>Pseudomonadati</taxon>
        <taxon>Pseudomonadota</taxon>
        <taxon>Betaproteobacteria</taxon>
        <taxon>Burkholderiales</taxon>
        <taxon>Burkholderiaceae</taxon>
        <taxon>Paraburkholderia</taxon>
    </lineage>
</organism>
<dbReference type="Proteomes" id="UP000030460">
    <property type="component" value="Unassembled WGS sequence"/>
</dbReference>
<gene>
    <name evidence="1" type="ORF">NH14_023055</name>
</gene>
<dbReference type="AlphaFoldDB" id="A0A8T6ZH43"/>
<dbReference type="Gene3D" id="3.40.50.2000">
    <property type="entry name" value="Glycogen Phosphorylase B"/>
    <property type="match status" value="1"/>
</dbReference>